<gene>
    <name evidence="2" type="ORF">Sango_1751200</name>
</gene>
<evidence type="ECO:0000313" key="3">
    <source>
        <dbReference type="Proteomes" id="UP001289374"/>
    </source>
</evidence>
<evidence type="ECO:0008006" key="4">
    <source>
        <dbReference type="Google" id="ProtNLM"/>
    </source>
</evidence>
<evidence type="ECO:0000256" key="1">
    <source>
        <dbReference type="SAM" id="MobiDB-lite"/>
    </source>
</evidence>
<dbReference type="EMBL" id="JACGWL010000009">
    <property type="protein sequence ID" value="KAK4395969.1"/>
    <property type="molecule type" value="Genomic_DNA"/>
</dbReference>
<protein>
    <recommendedName>
        <fullName evidence="4">Reverse transcriptase domain-containing protein</fullName>
    </recommendedName>
</protein>
<keyword evidence="3" id="KW-1185">Reference proteome</keyword>
<proteinExistence type="predicted"/>
<dbReference type="Proteomes" id="UP001289374">
    <property type="component" value="Unassembled WGS sequence"/>
</dbReference>
<sequence length="154" mass="17260">MDGRLATIHSTRDRGREHIFRDCLSQTPSWTQSQSNIGSSSRGAEKDKGRDTGNRDGDHTIGGSMRGLEHKSHSIRRERHVAPVCVISAMEIRRLILEGCEAYLAYVIDIENVNPTLEEIPIVRDFPKVFPDDLLGFPPHRKVDFTIKTVPGVA</sequence>
<reference evidence="2" key="1">
    <citation type="submission" date="2020-06" db="EMBL/GenBank/DDBJ databases">
        <authorList>
            <person name="Li T."/>
            <person name="Hu X."/>
            <person name="Zhang T."/>
            <person name="Song X."/>
            <person name="Zhang H."/>
            <person name="Dai N."/>
            <person name="Sheng W."/>
            <person name="Hou X."/>
            <person name="Wei L."/>
        </authorList>
    </citation>
    <scope>NUCLEOTIDE SEQUENCE</scope>
    <source>
        <strain evidence="2">K16</strain>
        <tissue evidence="2">Leaf</tissue>
    </source>
</reference>
<organism evidence="2 3">
    <name type="scientific">Sesamum angolense</name>
    <dbReference type="NCBI Taxonomy" id="2727404"/>
    <lineage>
        <taxon>Eukaryota</taxon>
        <taxon>Viridiplantae</taxon>
        <taxon>Streptophyta</taxon>
        <taxon>Embryophyta</taxon>
        <taxon>Tracheophyta</taxon>
        <taxon>Spermatophyta</taxon>
        <taxon>Magnoliopsida</taxon>
        <taxon>eudicotyledons</taxon>
        <taxon>Gunneridae</taxon>
        <taxon>Pentapetalae</taxon>
        <taxon>asterids</taxon>
        <taxon>lamiids</taxon>
        <taxon>Lamiales</taxon>
        <taxon>Pedaliaceae</taxon>
        <taxon>Sesamum</taxon>
    </lineage>
</organism>
<feature type="region of interest" description="Disordered" evidence="1">
    <location>
        <begin position="21"/>
        <end position="73"/>
    </location>
</feature>
<evidence type="ECO:0000313" key="2">
    <source>
        <dbReference type="EMBL" id="KAK4395969.1"/>
    </source>
</evidence>
<name>A0AAE1WML4_9LAMI</name>
<feature type="compositionally biased region" description="Polar residues" evidence="1">
    <location>
        <begin position="24"/>
        <end position="42"/>
    </location>
</feature>
<feature type="compositionally biased region" description="Basic and acidic residues" evidence="1">
    <location>
        <begin position="43"/>
        <end position="59"/>
    </location>
</feature>
<reference evidence="2" key="2">
    <citation type="journal article" date="2024" name="Plant">
        <title>Genomic evolution and insights into agronomic trait innovations of Sesamum species.</title>
        <authorList>
            <person name="Miao H."/>
            <person name="Wang L."/>
            <person name="Qu L."/>
            <person name="Liu H."/>
            <person name="Sun Y."/>
            <person name="Le M."/>
            <person name="Wang Q."/>
            <person name="Wei S."/>
            <person name="Zheng Y."/>
            <person name="Lin W."/>
            <person name="Duan Y."/>
            <person name="Cao H."/>
            <person name="Xiong S."/>
            <person name="Wang X."/>
            <person name="Wei L."/>
            <person name="Li C."/>
            <person name="Ma Q."/>
            <person name="Ju M."/>
            <person name="Zhao R."/>
            <person name="Li G."/>
            <person name="Mu C."/>
            <person name="Tian Q."/>
            <person name="Mei H."/>
            <person name="Zhang T."/>
            <person name="Gao T."/>
            <person name="Zhang H."/>
        </authorList>
    </citation>
    <scope>NUCLEOTIDE SEQUENCE</scope>
    <source>
        <strain evidence="2">K16</strain>
    </source>
</reference>
<accession>A0AAE1WML4</accession>
<comment type="caution">
    <text evidence="2">The sequence shown here is derived from an EMBL/GenBank/DDBJ whole genome shotgun (WGS) entry which is preliminary data.</text>
</comment>
<dbReference type="AlphaFoldDB" id="A0AAE1WML4"/>